<evidence type="ECO:0000313" key="3">
    <source>
        <dbReference type="Proteomes" id="UP000830729"/>
    </source>
</evidence>
<dbReference type="Proteomes" id="UP000830729">
    <property type="component" value="Plasmid unnamed1"/>
</dbReference>
<keyword evidence="3" id="KW-1185">Reference proteome</keyword>
<sequence>MAVTDNTTFWEMYRDLPVRTTVATVVPVFLAFAQLLNGYVHGIPLVRIAGFTAGMVVAAVLVTQYHLVEYNREELQREVFGDE</sequence>
<protein>
    <submittedName>
        <fullName evidence="2">Uncharacterized protein</fullName>
    </submittedName>
</protein>
<evidence type="ECO:0000256" key="1">
    <source>
        <dbReference type="SAM" id="Phobius"/>
    </source>
</evidence>
<organism evidence="2 3">
    <name type="scientific">Halorussus limi</name>
    <dbReference type="NCBI Taxonomy" id="2938695"/>
    <lineage>
        <taxon>Archaea</taxon>
        <taxon>Methanobacteriati</taxon>
        <taxon>Methanobacteriota</taxon>
        <taxon>Stenosarchaea group</taxon>
        <taxon>Halobacteria</taxon>
        <taxon>Halobacteriales</taxon>
        <taxon>Haladaptataceae</taxon>
        <taxon>Halorussus</taxon>
    </lineage>
</organism>
<dbReference type="EMBL" id="CP096660">
    <property type="protein sequence ID" value="UPV76376.1"/>
    <property type="molecule type" value="Genomic_DNA"/>
</dbReference>
<dbReference type="KEGG" id="halx:M0R89_19645"/>
<keyword evidence="2" id="KW-0614">Plasmid</keyword>
<dbReference type="GeneID" id="72187462"/>
<name>A0A8U0I0C2_9EURY</name>
<feature type="transmembrane region" description="Helical" evidence="1">
    <location>
        <begin position="16"/>
        <end position="36"/>
    </location>
</feature>
<geneLocation type="plasmid" evidence="2 3">
    <name>unnamed1</name>
</geneLocation>
<proteinExistence type="predicted"/>
<dbReference type="AlphaFoldDB" id="A0A8U0I0C2"/>
<evidence type="ECO:0000313" key="2">
    <source>
        <dbReference type="EMBL" id="UPV76376.1"/>
    </source>
</evidence>
<keyword evidence="1" id="KW-0812">Transmembrane</keyword>
<keyword evidence="1" id="KW-0472">Membrane</keyword>
<dbReference type="RefSeq" id="WP_248652409.1">
    <property type="nucleotide sequence ID" value="NZ_CP096660.1"/>
</dbReference>
<accession>A0A8U0I0C2</accession>
<keyword evidence="1" id="KW-1133">Transmembrane helix</keyword>
<reference evidence="2 3" key="1">
    <citation type="submission" date="2022-04" db="EMBL/GenBank/DDBJ databases">
        <title>Diverse halophilic archaea isolated from saline environments.</title>
        <authorList>
            <person name="Cui H.-L."/>
        </authorList>
    </citation>
    <scope>NUCLEOTIDE SEQUENCE [LARGE SCALE GENOMIC DNA]</scope>
    <source>
        <strain evidence="2 3">XZYJT49</strain>
        <plasmid evidence="2 3">unnamed1</plasmid>
    </source>
</reference>
<feature type="transmembrane region" description="Helical" evidence="1">
    <location>
        <begin position="48"/>
        <end position="67"/>
    </location>
</feature>
<gene>
    <name evidence="2" type="ORF">M0R89_19645</name>
</gene>